<feature type="region of interest" description="Disordered" evidence="1">
    <location>
        <begin position="195"/>
        <end position="215"/>
    </location>
</feature>
<keyword evidence="3" id="KW-1185">Reference proteome</keyword>
<accession>A0AAN7B6Q5</accession>
<reference evidence="2" key="2">
    <citation type="submission" date="2023-05" db="EMBL/GenBank/DDBJ databases">
        <authorList>
            <consortium name="Lawrence Berkeley National Laboratory"/>
            <person name="Steindorff A."/>
            <person name="Hensen N."/>
            <person name="Bonometti L."/>
            <person name="Westerberg I."/>
            <person name="Brannstrom I.O."/>
            <person name="Guillou S."/>
            <person name="Cros-Aarteil S."/>
            <person name="Calhoun S."/>
            <person name="Haridas S."/>
            <person name="Kuo A."/>
            <person name="Mondo S."/>
            <person name="Pangilinan J."/>
            <person name="Riley R."/>
            <person name="Labutti K."/>
            <person name="Andreopoulos B."/>
            <person name="Lipzen A."/>
            <person name="Chen C."/>
            <person name="Yanf M."/>
            <person name="Daum C."/>
            <person name="Ng V."/>
            <person name="Clum A."/>
            <person name="Ohm R."/>
            <person name="Martin F."/>
            <person name="Silar P."/>
            <person name="Natvig D."/>
            <person name="Lalanne C."/>
            <person name="Gautier V."/>
            <person name="Ament-Velasquez S.L."/>
            <person name="Kruys A."/>
            <person name="Hutchinson M.I."/>
            <person name="Powell A.J."/>
            <person name="Barry K."/>
            <person name="Miller A.N."/>
            <person name="Grigoriev I.V."/>
            <person name="Debuchy R."/>
            <person name="Gladieux P."/>
            <person name="Thoren M.H."/>
            <person name="Johannesson H."/>
        </authorList>
    </citation>
    <scope>NUCLEOTIDE SEQUENCE</scope>
    <source>
        <strain evidence="2">PSN293</strain>
    </source>
</reference>
<proteinExistence type="predicted"/>
<gene>
    <name evidence="2" type="ORF">QBC37DRAFT_143053</name>
</gene>
<dbReference type="EMBL" id="MU858088">
    <property type="protein sequence ID" value="KAK4214806.1"/>
    <property type="molecule type" value="Genomic_DNA"/>
</dbReference>
<dbReference type="Proteomes" id="UP001301769">
    <property type="component" value="Unassembled WGS sequence"/>
</dbReference>
<organism evidence="2 3">
    <name type="scientific">Rhypophila decipiens</name>
    <dbReference type="NCBI Taxonomy" id="261697"/>
    <lineage>
        <taxon>Eukaryota</taxon>
        <taxon>Fungi</taxon>
        <taxon>Dikarya</taxon>
        <taxon>Ascomycota</taxon>
        <taxon>Pezizomycotina</taxon>
        <taxon>Sordariomycetes</taxon>
        <taxon>Sordariomycetidae</taxon>
        <taxon>Sordariales</taxon>
        <taxon>Naviculisporaceae</taxon>
        <taxon>Rhypophila</taxon>
    </lineage>
</organism>
<evidence type="ECO:0000256" key="1">
    <source>
        <dbReference type="SAM" id="MobiDB-lite"/>
    </source>
</evidence>
<reference evidence="2" key="1">
    <citation type="journal article" date="2023" name="Mol. Phylogenet. Evol.">
        <title>Genome-scale phylogeny and comparative genomics of the fungal order Sordariales.</title>
        <authorList>
            <person name="Hensen N."/>
            <person name="Bonometti L."/>
            <person name="Westerberg I."/>
            <person name="Brannstrom I.O."/>
            <person name="Guillou S."/>
            <person name="Cros-Aarteil S."/>
            <person name="Calhoun S."/>
            <person name="Haridas S."/>
            <person name="Kuo A."/>
            <person name="Mondo S."/>
            <person name="Pangilinan J."/>
            <person name="Riley R."/>
            <person name="LaButti K."/>
            <person name="Andreopoulos B."/>
            <person name="Lipzen A."/>
            <person name="Chen C."/>
            <person name="Yan M."/>
            <person name="Daum C."/>
            <person name="Ng V."/>
            <person name="Clum A."/>
            <person name="Steindorff A."/>
            <person name="Ohm R.A."/>
            <person name="Martin F."/>
            <person name="Silar P."/>
            <person name="Natvig D.O."/>
            <person name="Lalanne C."/>
            <person name="Gautier V."/>
            <person name="Ament-Velasquez S.L."/>
            <person name="Kruys A."/>
            <person name="Hutchinson M.I."/>
            <person name="Powell A.J."/>
            <person name="Barry K."/>
            <person name="Miller A.N."/>
            <person name="Grigoriev I.V."/>
            <person name="Debuchy R."/>
            <person name="Gladieux P."/>
            <person name="Hiltunen Thoren M."/>
            <person name="Johannesson H."/>
        </authorList>
    </citation>
    <scope>NUCLEOTIDE SEQUENCE</scope>
    <source>
        <strain evidence="2">PSN293</strain>
    </source>
</reference>
<feature type="compositionally biased region" description="Polar residues" evidence="1">
    <location>
        <begin position="195"/>
        <end position="211"/>
    </location>
</feature>
<evidence type="ECO:0000313" key="2">
    <source>
        <dbReference type="EMBL" id="KAK4214806.1"/>
    </source>
</evidence>
<sequence length="352" mass="39731">MMKQGEANVPGTLSLQARLGIRNHWDRADSVVKDHFFKLETVLGHKVVSNPEWPLLLAELHDLFPDGREQVANIAETVQVWVKSMLDLLDPEDAWADKVLEKTANSAGELRLFLDVNANLDKPVTSWSEGQQGFVITLPRNVRVQPNELFPVFRGQLYACFDEKKQTAQADKADDWADVEVDTTTGTPMVIDQQTSTSTSIQAAGSSTPQASPYLPTVASLPRPDELLSKPPYHLLLRQSARGFIEIQCSHSPSLQLLAYYFRKWCRVNHQDTRNPPAITVTLHQCAFALGEMFDRLTLSVHDIRYVDRFQPTVPMILVMIERLLGFKAVSSQSQGDVWHFRRDTEIVKTVL</sequence>
<comment type="caution">
    <text evidence="2">The sequence shown here is derived from an EMBL/GenBank/DDBJ whole genome shotgun (WGS) entry which is preliminary data.</text>
</comment>
<evidence type="ECO:0000313" key="3">
    <source>
        <dbReference type="Proteomes" id="UP001301769"/>
    </source>
</evidence>
<dbReference type="AlphaFoldDB" id="A0AAN7B6Q5"/>
<name>A0AAN7B6Q5_9PEZI</name>
<protein>
    <submittedName>
        <fullName evidence="2">Uncharacterized protein</fullName>
    </submittedName>
</protein>